<comment type="caution">
    <text evidence="11">The sequence shown here is derived from an EMBL/GenBank/DDBJ whole genome shotgun (WGS) entry which is preliminary data.</text>
</comment>
<dbReference type="GO" id="GO:0005886">
    <property type="term" value="C:plasma membrane"/>
    <property type="evidence" value="ECO:0007669"/>
    <property type="project" value="TreeGrafter"/>
</dbReference>
<accession>A0A7W3PNE2</accession>
<dbReference type="InterPro" id="IPR050487">
    <property type="entry name" value="FtsQ_DivIB"/>
</dbReference>
<keyword evidence="6 9" id="KW-0472">Membrane</keyword>
<dbReference type="AlphaFoldDB" id="A0A7W3PNE2"/>
<protein>
    <submittedName>
        <fullName evidence="11">Cell division protein FtsQ</fullName>
    </submittedName>
</protein>
<organism evidence="11 12">
    <name type="scientific">Alpinimonas psychrophila</name>
    <dbReference type="NCBI Taxonomy" id="748908"/>
    <lineage>
        <taxon>Bacteria</taxon>
        <taxon>Bacillati</taxon>
        <taxon>Actinomycetota</taxon>
        <taxon>Actinomycetes</taxon>
        <taxon>Micrococcales</taxon>
        <taxon>Microbacteriaceae</taxon>
        <taxon>Alpinimonas</taxon>
    </lineage>
</organism>
<dbReference type="GO" id="GO:0051301">
    <property type="term" value="P:cell division"/>
    <property type="evidence" value="ECO:0007669"/>
    <property type="project" value="UniProtKB-KW"/>
</dbReference>
<evidence type="ECO:0000313" key="11">
    <source>
        <dbReference type="EMBL" id="MBA8828362.1"/>
    </source>
</evidence>
<dbReference type="Pfam" id="PF08478">
    <property type="entry name" value="POTRA_1"/>
    <property type="match status" value="1"/>
</dbReference>
<evidence type="ECO:0000256" key="2">
    <source>
        <dbReference type="ARBA" id="ARBA00022475"/>
    </source>
</evidence>
<keyword evidence="12" id="KW-1185">Reference proteome</keyword>
<sequence length="309" mass="33244">MKRPPQEPVTPKRVEPAPRVPNPRNIRLAARQSAPSEKTSRIRAARNAREPDDASIARKRLREASKARKLFEREEVRRFTAHIRRRRIIWLSGLGAFASLMVFVAVGVFTPVMALQEITVVGASRVPIAQIQMALQSEIGKPLPLVNFGAIKDAVAAQPLIRSYSTESLPPHTLLIRIVERTPVGYLTSDGGFTLVDPAGVVIEKSAERIAGYPLFEVTGNSPDSLGFHAGIDVLNALPASLAGRVDRVIATTTDDVVIVLADSGARVFWGGPENAALKSSVLAALIASAPVGTVSEYDVSSPQTAVVR</sequence>
<dbReference type="Pfam" id="PF03799">
    <property type="entry name" value="FtsQ_DivIB_C"/>
    <property type="match status" value="1"/>
</dbReference>
<dbReference type="RefSeq" id="WP_182483781.1">
    <property type="nucleotide sequence ID" value="NZ_JACGWU010000001.1"/>
</dbReference>
<evidence type="ECO:0000256" key="5">
    <source>
        <dbReference type="ARBA" id="ARBA00022989"/>
    </source>
</evidence>
<dbReference type="PANTHER" id="PTHR37820">
    <property type="entry name" value="CELL DIVISION PROTEIN DIVIB"/>
    <property type="match status" value="1"/>
</dbReference>
<evidence type="ECO:0000313" key="12">
    <source>
        <dbReference type="Proteomes" id="UP000524237"/>
    </source>
</evidence>
<evidence type="ECO:0000256" key="1">
    <source>
        <dbReference type="ARBA" id="ARBA00004370"/>
    </source>
</evidence>
<keyword evidence="3 11" id="KW-0132">Cell division</keyword>
<feature type="domain" description="POTRA" evidence="10">
    <location>
        <begin position="113"/>
        <end position="181"/>
    </location>
</feature>
<evidence type="ECO:0000256" key="9">
    <source>
        <dbReference type="SAM" id="Phobius"/>
    </source>
</evidence>
<dbReference type="PROSITE" id="PS51779">
    <property type="entry name" value="POTRA"/>
    <property type="match status" value="1"/>
</dbReference>
<dbReference type="Proteomes" id="UP000524237">
    <property type="component" value="Unassembled WGS sequence"/>
</dbReference>
<dbReference type="Gene3D" id="3.10.20.310">
    <property type="entry name" value="membrane protein fhac"/>
    <property type="match status" value="1"/>
</dbReference>
<dbReference type="InterPro" id="IPR013685">
    <property type="entry name" value="POTRA_FtsQ_type"/>
</dbReference>
<reference evidence="11 12" key="1">
    <citation type="submission" date="2020-07" db="EMBL/GenBank/DDBJ databases">
        <title>Sequencing the genomes of 1000 actinobacteria strains.</title>
        <authorList>
            <person name="Klenk H.-P."/>
        </authorList>
    </citation>
    <scope>NUCLEOTIDE SEQUENCE [LARGE SCALE GENOMIC DNA]</scope>
    <source>
        <strain evidence="11 12">DSM 23737</strain>
    </source>
</reference>
<gene>
    <name evidence="11" type="ORF">FB555_000433</name>
</gene>
<evidence type="ECO:0000256" key="7">
    <source>
        <dbReference type="ARBA" id="ARBA00023306"/>
    </source>
</evidence>
<feature type="region of interest" description="Disordered" evidence="8">
    <location>
        <begin position="1"/>
        <end position="54"/>
    </location>
</feature>
<comment type="subcellular location">
    <subcellularLocation>
        <location evidence="1">Membrane</location>
    </subcellularLocation>
</comment>
<evidence type="ECO:0000259" key="10">
    <source>
        <dbReference type="PROSITE" id="PS51779"/>
    </source>
</evidence>
<dbReference type="InterPro" id="IPR005548">
    <property type="entry name" value="Cell_div_FtsQ/DivIB_C"/>
</dbReference>
<feature type="transmembrane region" description="Helical" evidence="9">
    <location>
        <begin position="88"/>
        <end position="109"/>
    </location>
</feature>
<dbReference type="EMBL" id="JACGWU010000001">
    <property type="protein sequence ID" value="MBA8828362.1"/>
    <property type="molecule type" value="Genomic_DNA"/>
</dbReference>
<keyword evidence="7" id="KW-0131">Cell cycle</keyword>
<keyword evidence="4 9" id="KW-0812">Transmembrane</keyword>
<name>A0A7W3PNE2_9MICO</name>
<dbReference type="PANTHER" id="PTHR37820:SF1">
    <property type="entry name" value="CELL DIVISION PROTEIN FTSQ"/>
    <property type="match status" value="1"/>
</dbReference>
<keyword evidence="5 9" id="KW-1133">Transmembrane helix</keyword>
<proteinExistence type="predicted"/>
<dbReference type="InterPro" id="IPR034746">
    <property type="entry name" value="POTRA"/>
</dbReference>
<evidence type="ECO:0000256" key="8">
    <source>
        <dbReference type="SAM" id="MobiDB-lite"/>
    </source>
</evidence>
<evidence type="ECO:0000256" key="6">
    <source>
        <dbReference type="ARBA" id="ARBA00023136"/>
    </source>
</evidence>
<evidence type="ECO:0000256" key="4">
    <source>
        <dbReference type="ARBA" id="ARBA00022692"/>
    </source>
</evidence>
<evidence type="ECO:0000256" key="3">
    <source>
        <dbReference type="ARBA" id="ARBA00022618"/>
    </source>
</evidence>
<keyword evidence="2" id="KW-1003">Cell membrane</keyword>